<feature type="compositionally biased region" description="Basic and acidic residues" evidence="6">
    <location>
        <begin position="1961"/>
        <end position="1979"/>
    </location>
</feature>
<evidence type="ECO:0000313" key="9">
    <source>
        <dbReference type="RefSeq" id="XP_072808653.1"/>
    </source>
</evidence>
<feature type="compositionally biased region" description="Polar residues" evidence="6">
    <location>
        <begin position="290"/>
        <end position="301"/>
    </location>
</feature>
<feature type="compositionally biased region" description="Basic residues" evidence="6">
    <location>
        <begin position="316"/>
        <end position="326"/>
    </location>
</feature>
<dbReference type="Proteomes" id="UP001652581">
    <property type="component" value="Chromosome 31"/>
</dbReference>
<reference evidence="9 10" key="1">
    <citation type="submission" date="2025-05" db="UniProtKB">
        <authorList>
            <consortium name="RefSeq"/>
        </authorList>
    </citation>
    <scope>IDENTIFICATION</scope>
</reference>
<dbReference type="SUPFAM" id="SSF89837">
    <property type="entry name" value="Doublecortin (DC)"/>
    <property type="match status" value="2"/>
</dbReference>
<feature type="compositionally biased region" description="Low complexity" evidence="6">
    <location>
        <begin position="744"/>
        <end position="757"/>
    </location>
</feature>
<feature type="compositionally biased region" description="Basic residues" evidence="6">
    <location>
        <begin position="1"/>
        <end position="10"/>
    </location>
</feature>
<comment type="subcellular location">
    <subcellularLocation>
        <location evidence="1">Cell projection</location>
    </subcellularLocation>
    <subcellularLocation>
        <location evidence="2">Cytoplasm</location>
    </subcellularLocation>
</comment>
<dbReference type="PANTHER" id="PTHR23005">
    <property type="entry name" value="RETINITIS PIGMENTOSA 1 PROTEIN"/>
    <property type="match status" value="1"/>
</dbReference>
<feature type="compositionally biased region" description="Basic and acidic residues" evidence="6">
    <location>
        <begin position="1912"/>
        <end position="1939"/>
    </location>
</feature>
<feature type="region of interest" description="Disordered" evidence="6">
    <location>
        <begin position="473"/>
        <end position="858"/>
    </location>
</feature>
<feature type="region of interest" description="Disordered" evidence="6">
    <location>
        <begin position="927"/>
        <end position="1016"/>
    </location>
</feature>
<proteinExistence type="predicted"/>
<feature type="compositionally biased region" description="Basic and acidic residues" evidence="6">
    <location>
        <begin position="2150"/>
        <end position="2163"/>
    </location>
</feature>
<dbReference type="PROSITE" id="PS50309">
    <property type="entry name" value="DC"/>
    <property type="match status" value="2"/>
</dbReference>
<keyword evidence="5" id="KW-0966">Cell projection</keyword>
<accession>A0ABM5CJ24</accession>
<evidence type="ECO:0000313" key="10">
    <source>
        <dbReference type="RefSeq" id="XP_072808654.1"/>
    </source>
</evidence>
<feature type="compositionally biased region" description="Basic and acidic residues" evidence="6">
    <location>
        <begin position="2295"/>
        <end position="2307"/>
    </location>
</feature>
<evidence type="ECO:0000256" key="6">
    <source>
        <dbReference type="SAM" id="MobiDB-lite"/>
    </source>
</evidence>
<feature type="compositionally biased region" description="Polar residues" evidence="6">
    <location>
        <begin position="829"/>
        <end position="839"/>
    </location>
</feature>
<feature type="compositionally biased region" description="Basic and acidic residues" evidence="6">
    <location>
        <begin position="1692"/>
        <end position="1707"/>
    </location>
</feature>
<feature type="compositionally biased region" description="Acidic residues" evidence="6">
    <location>
        <begin position="2244"/>
        <end position="2259"/>
    </location>
</feature>
<feature type="compositionally biased region" description="Low complexity" evidence="6">
    <location>
        <begin position="2110"/>
        <end position="2122"/>
    </location>
</feature>
<dbReference type="SMART" id="SM00537">
    <property type="entry name" value="DCX"/>
    <property type="match status" value="2"/>
</dbReference>
<feature type="compositionally biased region" description="Gly residues" evidence="6">
    <location>
        <begin position="1004"/>
        <end position="1016"/>
    </location>
</feature>
<sequence>MVWLRRNHNHRGAEPSSKPLGETGNSTAVKETRAQCDESLQRCGESCLVPPTMHSIQRDAQAPGHPACLLPSVARIPSVTQVTPAKKITFLKRGDPRFAGVRLAVHQRVFRSFGALMDELSQRVPLSFGVRSVTTPRGLHGLSALEQLQDGGCYLCSDKKPPKTPSGPGRPPGRSPPAQPSRDFEGRYEAPGTSSSCKSLKTPRRITLVKNGDPRLQQTVVLSHRNTRNLSAFLSKASDLLHFTVKQVYTTSGKKVDSLKGLLCNPPVLVCAGHEPFRPLAMEDVRRNGTETLSGQTSRNKYGSWGPKAKQSIIHSRSRPGSRPRRSSLLSERSGLSDPSVSLPGACMGPAPDRHPRDMPVQLGPLVAGDDIEKNIRMNQDGSLSVEMKVRFHLLGEDPLLWSRRVRRASTLTAASGEGAVLGEADPPHCVWKGHPGDPTELGGQGLEPCKAGGMGAFDRGRWQPGSPYEIWMNPLYGSQGDQTASRRRPGPTQGSHSRVPRSQEVATRKRRSKDSISPASSDRAPEGSEPNSSCCSRSLEDGGGSCDLHLASRAGEGPGGGAAPGSRDHHSCLKPGTQGPTGPLSDSSASAGSHEESSERGGLHPGCPSKVSRVVTSRGTTQQGGRSPPTVSPSSLRNEDPQAEVSGQGSRHPPARSGSGLRLPLALGRAGPGDDAGGRSPLSACASAPGGSRKQEGRASRLSSPGTSASRGAQGGRPRPRHSSRDPHSLLGSLVSKSVPGTPSRGGARPDGPAPGLSESPRSARKRPSRDPGPPFSASLHSQDTRGLSSAPITPVSNSDCASNFYPPNSPSAETGPEFRACSPAPTPSNTSDSLSSQADGLGGKAGGDGPKASWPLVLPVGWPEGGRWQGSHRGSCCSQMSVSPACGSPGGKTWPLPTSQPRGSQGPSSEACLVCSRYCPTPPSARPAGKKHTSCSHSHSVGDHGADGRLGGGKAREGKQGAWRPRPPDSQTGAAGRAVRAVRRGSPHSDPRLGRMFQGRFADGGEGLGEQEEGGGLVLGALPRASPEAVVRAWLSNIPEEPGPVKYERVDESMDGAGHGPEGPAEDPGDERSPDGLEGPIQARGSSLEGAASEKAEPDGALPVPGGSDPKSGDSLPCSRVSGAPMEVGTGKGAAADCGMGQSVLPSRVSASIQIMKALMGSKQGRPSSLPEVSSSKGKRLSRSAQALITCLARLRFFDDHLGSPAGKGRFMDSPRYQELLSTFQALWPGCGLGHQELDSGLRELGWGQALPGPGSHAATEDFTPTSSSGVDVASGSGGSGDGSGPCVVGCTPAPERMELPLNIPCQRPDSRTSGNPEDLGTHQPSDSDACATSKDAAKRNSEEQLLGSDLDQGAENMMQEEKVELEEMKEEKESAELQEEGVKGFPEEEGVTGQELSGMGSQDGMGAREDRSLQEEEEGDPPSATLSPPGRKENPTEGPRSLREGDFDAIAAQSGSKAELTLEKLPKATETGCGQTQAALPQGAGETGPPTPRRGSLGPDPLWVSRLLKKMEKAFMAHLASATAELRARWDLPSNDLLDQMVAELQQDVGQRLQDSVEKELRKVQSRAGATVPGPPREALQWEVSPQAEQRRRRLRGLRDLSAFSEQMRGWGPPSFSLEDAPALSAALGARLEEEAGRDEFCPCEACVRKKVVPASLRDKVGVASTPIREAFDLQQILQKKKGGCVHLETKEAAPAKREMEPLQRDPSGTGAIQGADGGLELGSGQGPGVAERGEAEGSRTLDRDEDPQGAGEEAAAQKREGQTDTCGGSDPEGPEMEERGVGGKEENSGVGSGAEDTLEGDASGGGDQSLGGQNAGADPAEAQEAEGEPQPKSGEGHGDEEEGGPQAGPADSQWGEASGNGSPDWEGRPTLSPAPGADTPRQRSGPTAGLSSSSASSLGKCSQLSQKGSEDEPSDRHTRTAEDESKGISGPERKVTGMCPESSTSEQEGDPSGSRTPEQREEEGPTSEHGEEKGLTPEQGEEEGLTPEQGEEEGPTPEQGEEEGPTSEHGEEKGLTPEHGEEEGLTSEQGEEEGPTPEQGEEEGLTPEQGEEEGPTPEQGEEEGPTSEQGEEEGPTPEQGEEEGPTSVHGEEKGLTPEHGEEEGLTPEQGAEEGPTPEQGEEEGLTPEQGEEEGLTPEQGEEEGPTSEHGEEKGLTPEHGEEEGLTSEQGEEEGPTPEQGEEEGLTPEQGEEEGPTPEQGEEEGPTSEQGEEEGLTPEQGEEEGPTSEHGEEKGLTPEHGEEEGLTPEQGEEEGLTPEHGEEKDSTPGQRAEESSDLEDEKVVKSLTSTEMRFKKLPTDRTDGFDQDDLDF</sequence>
<evidence type="ECO:0000256" key="1">
    <source>
        <dbReference type="ARBA" id="ARBA00004316"/>
    </source>
</evidence>
<dbReference type="Gene3D" id="3.10.20.230">
    <property type="entry name" value="Doublecortin domain"/>
    <property type="match status" value="2"/>
</dbReference>
<feature type="compositionally biased region" description="Low complexity" evidence="6">
    <location>
        <begin position="658"/>
        <end position="670"/>
    </location>
</feature>
<dbReference type="RefSeq" id="XP_072808653.1">
    <property type="nucleotide sequence ID" value="XM_072952552.1"/>
</dbReference>
<feature type="region of interest" description="Disordered" evidence="6">
    <location>
        <begin position="157"/>
        <end position="199"/>
    </location>
</feature>
<feature type="compositionally biased region" description="Polar residues" evidence="6">
    <location>
        <begin position="780"/>
        <end position="803"/>
    </location>
</feature>
<gene>
    <name evidence="9 10" type="primary">RP1L1</name>
</gene>
<feature type="compositionally biased region" description="Acidic residues" evidence="6">
    <location>
        <begin position="2123"/>
        <end position="2149"/>
    </location>
</feature>
<feature type="compositionally biased region" description="Acidic residues" evidence="6">
    <location>
        <begin position="2164"/>
        <end position="2229"/>
    </location>
</feature>
<feature type="compositionally biased region" description="Polar residues" evidence="6">
    <location>
        <begin position="615"/>
        <end position="626"/>
    </location>
</feature>
<feature type="compositionally biased region" description="Basic and acidic residues" evidence="6">
    <location>
        <begin position="2230"/>
        <end position="2243"/>
    </location>
</feature>
<feature type="compositionally biased region" description="Low complexity" evidence="6">
    <location>
        <begin position="1888"/>
        <end position="1909"/>
    </location>
</feature>
<dbReference type="GeneID" id="102534888"/>
<dbReference type="PANTHER" id="PTHR23005:SF3">
    <property type="entry name" value="RETINITIS PIGMENTOSA 1-LIKE 1 PROTEIN"/>
    <property type="match status" value="1"/>
</dbReference>
<feature type="region of interest" description="Disordered" evidence="6">
    <location>
        <begin position="1053"/>
        <end position="1126"/>
    </location>
</feature>
<keyword evidence="4" id="KW-0677">Repeat</keyword>
<evidence type="ECO:0000256" key="3">
    <source>
        <dbReference type="ARBA" id="ARBA00022490"/>
    </source>
</evidence>
<feature type="compositionally biased region" description="Basic and acidic residues" evidence="6">
    <location>
        <begin position="1735"/>
        <end position="1746"/>
    </location>
</feature>
<dbReference type="InterPro" id="IPR003533">
    <property type="entry name" value="Doublecortin_dom"/>
</dbReference>
<feature type="compositionally biased region" description="Basic and acidic residues" evidence="6">
    <location>
        <begin position="2010"/>
        <end position="2023"/>
    </location>
</feature>
<feature type="compositionally biased region" description="Acidic residues" evidence="6">
    <location>
        <begin position="1983"/>
        <end position="2009"/>
    </location>
</feature>
<feature type="compositionally biased region" description="Basic and acidic residues" evidence="6">
    <location>
        <begin position="1362"/>
        <end position="1389"/>
    </location>
</feature>
<feature type="domain" description="Doublecortin" evidence="7">
    <location>
        <begin position="86"/>
        <end position="161"/>
    </location>
</feature>
<feature type="region of interest" description="Disordered" evidence="6">
    <location>
        <begin position="1692"/>
        <end position="2315"/>
    </location>
</feature>
<feature type="compositionally biased region" description="Polar residues" evidence="6">
    <location>
        <begin position="702"/>
        <end position="712"/>
    </location>
</feature>
<dbReference type="InterPro" id="IPR036572">
    <property type="entry name" value="Doublecortin_dom_sf"/>
</dbReference>
<organism evidence="8 10">
    <name type="scientific">Vicugna pacos</name>
    <name type="common">Alpaca</name>
    <name type="synonym">Lama pacos</name>
    <dbReference type="NCBI Taxonomy" id="30538"/>
    <lineage>
        <taxon>Eukaryota</taxon>
        <taxon>Metazoa</taxon>
        <taxon>Chordata</taxon>
        <taxon>Craniata</taxon>
        <taxon>Vertebrata</taxon>
        <taxon>Euteleostomi</taxon>
        <taxon>Mammalia</taxon>
        <taxon>Eutheria</taxon>
        <taxon>Laurasiatheria</taxon>
        <taxon>Artiodactyla</taxon>
        <taxon>Tylopoda</taxon>
        <taxon>Camelidae</taxon>
        <taxon>Vicugna</taxon>
    </lineage>
</organism>
<dbReference type="Pfam" id="PF03607">
    <property type="entry name" value="DCX"/>
    <property type="match status" value="2"/>
</dbReference>
<feature type="compositionally biased region" description="Pro residues" evidence="6">
    <location>
        <begin position="163"/>
        <end position="179"/>
    </location>
</feature>
<evidence type="ECO:0000256" key="5">
    <source>
        <dbReference type="ARBA" id="ARBA00023273"/>
    </source>
</evidence>
<feature type="region of interest" description="Disordered" evidence="6">
    <location>
        <begin position="290"/>
        <end position="353"/>
    </location>
</feature>
<keyword evidence="8" id="KW-1185">Reference proteome</keyword>
<evidence type="ECO:0000256" key="2">
    <source>
        <dbReference type="ARBA" id="ARBA00004496"/>
    </source>
</evidence>
<feature type="compositionally biased region" description="Basic and acidic residues" evidence="6">
    <location>
        <begin position="594"/>
        <end position="603"/>
    </location>
</feature>
<name>A0ABM5CJ24_VICPA</name>
<feature type="region of interest" description="Disordered" evidence="6">
    <location>
        <begin position="1252"/>
        <end position="1504"/>
    </location>
</feature>
<feature type="compositionally biased region" description="Gly residues" evidence="6">
    <location>
        <begin position="842"/>
        <end position="851"/>
    </location>
</feature>
<evidence type="ECO:0000313" key="8">
    <source>
        <dbReference type="Proteomes" id="UP001652581"/>
    </source>
</evidence>
<evidence type="ECO:0000256" key="4">
    <source>
        <dbReference type="ARBA" id="ARBA00022737"/>
    </source>
</evidence>
<keyword evidence="3" id="KW-0963">Cytoplasm</keyword>
<feature type="compositionally biased region" description="Acidic residues" evidence="6">
    <location>
        <begin position="2024"/>
        <end position="2088"/>
    </location>
</feature>
<protein>
    <submittedName>
        <fullName evidence="9 10">Retinitis pigmentosa 1-like 1 protein isoform X1</fullName>
    </submittedName>
</protein>
<feature type="compositionally biased region" description="Low complexity" evidence="6">
    <location>
        <begin position="327"/>
        <end position="337"/>
    </location>
</feature>
<feature type="compositionally biased region" description="Basic and acidic residues" evidence="6">
    <location>
        <begin position="1433"/>
        <end position="1449"/>
    </location>
</feature>
<feature type="compositionally biased region" description="Basic and acidic residues" evidence="6">
    <location>
        <begin position="2260"/>
        <end position="2277"/>
    </location>
</feature>
<feature type="compositionally biased region" description="Basic and acidic residues" evidence="6">
    <location>
        <begin position="2093"/>
        <end position="2103"/>
    </location>
</feature>
<dbReference type="RefSeq" id="XP_072808654.1">
    <property type="nucleotide sequence ID" value="XM_072952553.1"/>
</dbReference>
<feature type="domain" description="Doublecortin" evidence="7">
    <location>
        <begin position="204"/>
        <end position="283"/>
    </location>
</feature>
<feature type="compositionally biased region" description="Gly residues" evidence="6">
    <location>
        <begin position="1719"/>
        <end position="1731"/>
    </location>
</feature>
<feature type="compositionally biased region" description="Basic and acidic residues" evidence="6">
    <location>
        <begin position="1780"/>
        <end position="1791"/>
    </location>
</feature>
<evidence type="ECO:0000259" key="7">
    <source>
        <dbReference type="PROSITE" id="PS50309"/>
    </source>
</evidence>
<feature type="region of interest" description="Disordered" evidence="6">
    <location>
        <begin position="1"/>
        <end position="29"/>
    </location>
</feature>